<feature type="domain" description="Immunity MXAN-0049 protein" evidence="1">
    <location>
        <begin position="58"/>
        <end position="194"/>
    </location>
</feature>
<dbReference type="AlphaFoldDB" id="A0A0Z8HMD2"/>
<accession>A0A0Z8HMD2</accession>
<reference evidence="2 3" key="1">
    <citation type="submission" date="2016-02" db="EMBL/GenBank/DDBJ databases">
        <authorList>
            <consortium name="Pathogen Informatics"/>
        </authorList>
    </citation>
    <scope>NUCLEOTIDE SEQUENCE [LARGE SCALE GENOMIC DNA]</scope>
    <source>
        <strain evidence="2 3">LSS31</strain>
    </source>
</reference>
<gene>
    <name evidence="2" type="ORF">ERS132393_01085</name>
</gene>
<dbReference type="InterPro" id="IPR012433">
    <property type="entry name" value="Imm11"/>
</dbReference>
<proteinExistence type="predicted"/>
<dbReference type="Pfam" id="PF07791">
    <property type="entry name" value="Imm11"/>
    <property type="match status" value="1"/>
</dbReference>
<sequence length="199" mass="23330">MIYKFGRNANFLDTTSVVILDDSNIKEVCYLDYKKGWFKLAFKAGKMLELSLIPELIFYYNSSAGGEFYETIINAFGLLTIRSDVMEAFIENGVTGLQYIPIIIEDKETGYRNTDYYIVNFLIQLDAVNLEFSKYNYNEKYNMYSFWGDRISFNSHIIDGIDIFIDKKASMSVFVSEKIRQIFIKKKWHTMIFNELNIV</sequence>
<name>A0A0Z8HMD2_STRSU</name>
<organism evidence="2 3">
    <name type="scientific">Streptococcus suis</name>
    <dbReference type="NCBI Taxonomy" id="1307"/>
    <lineage>
        <taxon>Bacteria</taxon>
        <taxon>Bacillati</taxon>
        <taxon>Bacillota</taxon>
        <taxon>Bacilli</taxon>
        <taxon>Lactobacillales</taxon>
        <taxon>Streptococcaceae</taxon>
        <taxon>Streptococcus</taxon>
    </lineage>
</organism>
<evidence type="ECO:0000313" key="2">
    <source>
        <dbReference type="EMBL" id="CYU64354.1"/>
    </source>
</evidence>
<protein>
    <recommendedName>
        <fullName evidence="1">Immunity MXAN-0049 protein domain-containing protein</fullName>
    </recommendedName>
</protein>
<evidence type="ECO:0000313" key="3">
    <source>
        <dbReference type="Proteomes" id="UP000072530"/>
    </source>
</evidence>
<dbReference type="RefSeq" id="WP_044671229.1">
    <property type="nucleotide sequence ID" value="NZ_CEDJ01000098.1"/>
</dbReference>
<evidence type="ECO:0000259" key="1">
    <source>
        <dbReference type="Pfam" id="PF07791"/>
    </source>
</evidence>
<dbReference type="Proteomes" id="UP000072530">
    <property type="component" value="Unassembled WGS sequence"/>
</dbReference>
<dbReference type="EMBL" id="FIGG01000003">
    <property type="protein sequence ID" value="CYU64354.1"/>
    <property type="molecule type" value="Genomic_DNA"/>
</dbReference>